<evidence type="ECO:0000313" key="2">
    <source>
        <dbReference type="Proteomes" id="UP000294558"/>
    </source>
</evidence>
<proteinExistence type="predicted"/>
<gene>
    <name evidence="1" type="ORF">BDK89_0305</name>
</gene>
<name>A0A4R7HW75_9ACTN</name>
<comment type="caution">
    <text evidence="1">The sequence shown here is derived from an EMBL/GenBank/DDBJ whole genome shotgun (WGS) entry which is preliminary data.</text>
</comment>
<sequence length="211" mass="21981">MHLFTRTVTMTGSLPRAMAYCADIRGYVSEKLGQDIGLWSANFGAPHGTMVFSARVEGLAHLAEMNTTLMSDETYLDKLEAGAEFRGIPGTDALARPLNADLAAGTTPPVGAVAIVTMATAANGHMTDAVEWGLEIAAHAGNVGGVPIMVLASAFGEFGQLGWLSVTPDAATAQAATDAVNADEGYLKMINDAGDLFVPGTAHRRMTTRIA</sequence>
<dbReference type="Proteomes" id="UP000294558">
    <property type="component" value="Unassembled WGS sequence"/>
</dbReference>
<reference evidence="1 2" key="1">
    <citation type="submission" date="2019-03" db="EMBL/GenBank/DDBJ databases">
        <title>Sequencing the genomes of 1000 actinobacteria strains.</title>
        <authorList>
            <person name="Klenk H.-P."/>
        </authorList>
    </citation>
    <scope>NUCLEOTIDE SEQUENCE [LARGE SCALE GENOMIC DNA]</scope>
    <source>
        <strain evidence="1 2">DSM 18936</strain>
    </source>
</reference>
<protein>
    <recommendedName>
        <fullName evidence="3">NIPSNAP protein</fullName>
    </recommendedName>
</protein>
<keyword evidence="2" id="KW-1185">Reference proteome</keyword>
<dbReference type="EMBL" id="SOAU01000001">
    <property type="protein sequence ID" value="TDT14749.1"/>
    <property type="molecule type" value="Genomic_DNA"/>
</dbReference>
<organism evidence="1 2">
    <name type="scientific">Ilumatobacter fluminis</name>
    <dbReference type="NCBI Taxonomy" id="467091"/>
    <lineage>
        <taxon>Bacteria</taxon>
        <taxon>Bacillati</taxon>
        <taxon>Actinomycetota</taxon>
        <taxon>Acidimicrobiia</taxon>
        <taxon>Acidimicrobiales</taxon>
        <taxon>Ilumatobacteraceae</taxon>
        <taxon>Ilumatobacter</taxon>
    </lineage>
</organism>
<dbReference type="RefSeq" id="WP_133867268.1">
    <property type="nucleotide sequence ID" value="NZ_SOAU01000001.1"/>
</dbReference>
<dbReference type="AlphaFoldDB" id="A0A4R7HW75"/>
<evidence type="ECO:0008006" key="3">
    <source>
        <dbReference type="Google" id="ProtNLM"/>
    </source>
</evidence>
<accession>A0A4R7HW75</accession>
<evidence type="ECO:0000313" key="1">
    <source>
        <dbReference type="EMBL" id="TDT14749.1"/>
    </source>
</evidence>